<comment type="similarity">
    <text evidence="1">Belongs to the MinE family.</text>
</comment>
<name>A0A9D2IJM8_9FIRM</name>
<keyword evidence="3" id="KW-0132">Cell division</keyword>
<proteinExistence type="inferred from homology"/>
<dbReference type="AlphaFoldDB" id="A0A9D2IJM8"/>
<accession>A0A9D2IJM8</accession>
<dbReference type="SUPFAM" id="SSF55229">
    <property type="entry name" value="Cell division protein MinE topological specificity domain"/>
    <property type="match status" value="1"/>
</dbReference>
<keyword evidence="3" id="KW-0131">Cell cycle</keyword>
<dbReference type="Pfam" id="PF03776">
    <property type="entry name" value="MinE"/>
    <property type="match status" value="1"/>
</dbReference>
<organism evidence="3 4">
    <name type="scientific">Candidatus Mediterraneibacter stercorigallinarum</name>
    <dbReference type="NCBI Taxonomy" id="2838686"/>
    <lineage>
        <taxon>Bacteria</taxon>
        <taxon>Bacillati</taxon>
        <taxon>Bacillota</taxon>
        <taxon>Clostridia</taxon>
        <taxon>Lachnospirales</taxon>
        <taxon>Lachnospiraceae</taxon>
        <taxon>Mediterraneibacter</taxon>
    </lineage>
</organism>
<dbReference type="GO" id="GO:0051301">
    <property type="term" value="P:cell division"/>
    <property type="evidence" value="ECO:0007669"/>
    <property type="project" value="UniProtKB-KW"/>
</dbReference>
<dbReference type="EMBL" id="DXCD01000136">
    <property type="protein sequence ID" value="HIZ13336.1"/>
    <property type="molecule type" value="Genomic_DNA"/>
</dbReference>
<gene>
    <name evidence="3" type="ORF">H9817_05365</name>
</gene>
<dbReference type="GO" id="GO:0032955">
    <property type="term" value="P:regulation of division septum assembly"/>
    <property type="evidence" value="ECO:0007669"/>
    <property type="project" value="InterPro"/>
</dbReference>
<evidence type="ECO:0000313" key="4">
    <source>
        <dbReference type="Proteomes" id="UP000824017"/>
    </source>
</evidence>
<evidence type="ECO:0000256" key="2">
    <source>
        <dbReference type="ARBA" id="ARBA00025265"/>
    </source>
</evidence>
<protein>
    <submittedName>
        <fullName evidence="3">Cell division topological specificity factor MinE</fullName>
    </submittedName>
</protein>
<comment type="caution">
    <text evidence="3">The sequence shown here is derived from an EMBL/GenBank/DDBJ whole genome shotgun (WGS) entry which is preliminary data.</text>
</comment>
<dbReference type="InterPro" id="IPR005527">
    <property type="entry name" value="MinE"/>
</dbReference>
<sequence>MGIFEGMERKASVGIAKDRLRTLIVSDRIDCNPNVGELFQKDLFATISKYIDTTPETFDVSISRSRITITLTGEKL</sequence>
<evidence type="ECO:0000313" key="3">
    <source>
        <dbReference type="EMBL" id="HIZ13336.1"/>
    </source>
</evidence>
<dbReference type="Proteomes" id="UP000824017">
    <property type="component" value="Unassembled WGS sequence"/>
</dbReference>
<evidence type="ECO:0000256" key="1">
    <source>
        <dbReference type="ARBA" id="ARBA00008168"/>
    </source>
</evidence>
<reference evidence="3" key="1">
    <citation type="journal article" date="2021" name="PeerJ">
        <title>Extensive microbial diversity within the chicken gut microbiome revealed by metagenomics and culture.</title>
        <authorList>
            <person name="Gilroy R."/>
            <person name="Ravi A."/>
            <person name="Getino M."/>
            <person name="Pursley I."/>
            <person name="Horton D.L."/>
            <person name="Alikhan N.F."/>
            <person name="Baker D."/>
            <person name="Gharbi K."/>
            <person name="Hall N."/>
            <person name="Watson M."/>
            <person name="Adriaenssens E.M."/>
            <person name="Foster-Nyarko E."/>
            <person name="Jarju S."/>
            <person name="Secka A."/>
            <person name="Antonio M."/>
            <person name="Oren A."/>
            <person name="Chaudhuri R.R."/>
            <person name="La Ragione R."/>
            <person name="Hildebrand F."/>
            <person name="Pallen M.J."/>
        </authorList>
    </citation>
    <scope>NUCLEOTIDE SEQUENCE</scope>
    <source>
        <strain evidence="3">ChiGjej1B1-13045</strain>
    </source>
</reference>
<comment type="function">
    <text evidence="2">Prevents the cell division inhibition by proteins MinC and MinD at internal division sites while permitting inhibition at polar sites. This ensures cell division at the proper site by restricting the formation of a division septum at the midpoint of the long axis of the cell.</text>
</comment>
<dbReference type="InterPro" id="IPR036707">
    <property type="entry name" value="MinE_sf"/>
</dbReference>
<reference evidence="3" key="2">
    <citation type="submission" date="2021-04" db="EMBL/GenBank/DDBJ databases">
        <authorList>
            <person name="Gilroy R."/>
        </authorList>
    </citation>
    <scope>NUCLEOTIDE SEQUENCE</scope>
    <source>
        <strain evidence="3">ChiGjej1B1-13045</strain>
    </source>
</reference>
<dbReference type="Gene3D" id="3.30.1070.10">
    <property type="entry name" value="Cell division topological specificity factor MinE"/>
    <property type="match status" value="1"/>
</dbReference>